<dbReference type="SMART" id="SM00324">
    <property type="entry name" value="RhoGAP"/>
    <property type="match status" value="1"/>
</dbReference>
<evidence type="ECO:0000256" key="6">
    <source>
        <dbReference type="ARBA" id="ARBA00023242"/>
    </source>
</evidence>
<feature type="compositionally biased region" description="Basic and acidic residues" evidence="8">
    <location>
        <begin position="221"/>
        <end position="238"/>
    </location>
</feature>
<comment type="subcellular location">
    <subcellularLocation>
        <location evidence="1">Nucleus</location>
    </subcellularLocation>
</comment>
<feature type="compositionally biased region" description="Gly residues" evidence="8">
    <location>
        <begin position="813"/>
        <end position="822"/>
    </location>
</feature>
<gene>
    <name evidence="13" type="primary">arhgap46a</name>
</gene>
<dbReference type="RefSeq" id="XP_031423247.1">
    <property type="nucleotide sequence ID" value="XM_031567387.2"/>
</dbReference>
<dbReference type="OrthoDB" id="437889at2759"/>
<dbReference type="KEGG" id="char:105912141"/>
<evidence type="ECO:0000256" key="8">
    <source>
        <dbReference type="SAM" id="MobiDB-lite"/>
    </source>
</evidence>
<keyword evidence="2" id="KW-0343">GTPase activation</keyword>
<keyword evidence="12" id="KW-1185">Reference proteome</keyword>
<feature type="region of interest" description="Disordered" evidence="8">
    <location>
        <begin position="1"/>
        <end position="23"/>
    </location>
</feature>
<evidence type="ECO:0000256" key="7">
    <source>
        <dbReference type="ARBA" id="ARBA00070269"/>
    </source>
</evidence>
<evidence type="ECO:0000313" key="12">
    <source>
        <dbReference type="Proteomes" id="UP000515152"/>
    </source>
</evidence>
<dbReference type="InterPro" id="IPR000857">
    <property type="entry name" value="MyTH4_dom"/>
</dbReference>
<protein>
    <recommendedName>
        <fullName evidence="7">Rho GTPase-activating protein 39</fullName>
    </recommendedName>
</protein>
<feature type="compositionally biased region" description="Gly residues" evidence="8">
    <location>
        <begin position="617"/>
        <end position="626"/>
    </location>
</feature>
<feature type="region of interest" description="Disordered" evidence="8">
    <location>
        <begin position="566"/>
        <end position="632"/>
    </location>
</feature>
<dbReference type="InterPro" id="IPR008936">
    <property type="entry name" value="Rho_GTPase_activation_prot"/>
</dbReference>
<dbReference type="Pfam" id="PF00784">
    <property type="entry name" value="MyTH4"/>
    <property type="match status" value="1"/>
</dbReference>
<sequence>MRAMDTRQSLVSRAKAETGSPTHIVADSRAHTGRPTRRKTFLTSNFLLEFFAYDVREMAGTSSDWVEILEPRTRERMYVNLASGECGWVPPAGATVRQADGNQWWELYDPQSSRFYYYNAADRLTVWHRPQGADIVPLSQLQAIKRCNEVQRGGPPSSTTATMATAANGAGTNGGGSGGTGTRERLQAQGGGTMGSQGRHTPLPPLEPYPKEGGGEGGGGEGEKDHRRTNEGTMERQQGDGSTESDSKENLRESAQRWQPPLGSKAAMLVKVNSMSRAQSAAAAAANGGASLQLLHHHGPHGKPNGHSACTLNPSNGKSSATYICSAQAYKTTPAGSKMAAPDTRQAHHLRKASNGSFCLMTSQGELAQSPGSLQRPQCSTPRSVSPQYAAAAARLYDDPASECPIYDEPPDMAMEVEGAQLQNGTAPRHPNPHQHPHPNPHQHPHPNPHQHPHPHQQPHSHSLQKPKLLQPPTPGNTGSRHRRGPSSSDYSPAGLECIKHMVNVDPKQGSLLSSPSPGPSPSPSPTATPDSLLPQGPRPQLKDGVSLEKKQQSWRALEASVLRAMEVHHSRQSSQASQDFGSPPPPPPPGPGGYQDSGYSTGPSPSLRRKSRRRVGGPGGGGRPGSIGSSGELNALNERLMAEMREVVSRSNTMRETRAMAAVTAVVTELDSEMAEGCLTGPHCHSPLGSPRRYGRGPRCSSREDLATAPTTTVAIGGSRSLGRGGYHCNLASLDFSGRQKRTYEKVDTLEKSINSQMSLSTPETVGPPSQAGTLDSKVQLEGRKKGMVEGRTGSLGPHRPIPGDSSARGPARGGGGGGTGSLTAGTAEYQLAYATLRRPPPPADANMADWASKHLNLHTQGLFRRRVSIANMLSWNRGSIKKPMLVTSDRVVRKEACEMFKLVQAYMGDRPSRLDRRHAALVIVTKCWAMQGLRDELYVQLVRQTTGNVSPRSLAAGWELMAVSLAFFAPSPKFCCYLEGYIQRHMDPANDKKRDFLIEQQVTTQFILDQQDIKKKNSKSRKKRKQNTDEDEQEGLPISTYAKYCHRKLQKVAVTGGKKGLRKPTLEEVDHSRRAIITPSLFGSSLEEVMERQSELFPDRKLPWVQVQLSQYVLALGGAQTEGIFRVPGDIDEVNALKLQVDQWRIPENLSDPNVPASLMKLWYRELEEPLIPMNFYKQCVNNCDDPVAAVGVVHSLPDLNRHVLCYFIHFLQVFAQPANVAVTKMDVNNLAMVMAPNCLRCQSDDPRIIFENTRKEMSFLRMLIVHLDTTFIEGIV</sequence>
<evidence type="ECO:0000256" key="4">
    <source>
        <dbReference type="ARBA" id="ARBA00022737"/>
    </source>
</evidence>
<feature type="region of interest" description="Disordered" evidence="8">
    <location>
        <begin position="150"/>
        <end position="262"/>
    </location>
</feature>
<evidence type="ECO:0000256" key="1">
    <source>
        <dbReference type="ARBA" id="ARBA00004123"/>
    </source>
</evidence>
<feature type="compositionally biased region" description="Basic residues" evidence="8">
    <location>
        <begin position="1018"/>
        <end position="1027"/>
    </location>
</feature>
<dbReference type="SMART" id="SM00139">
    <property type="entry name" value="MyTH4"/>
    <property type="match status" value="1"/>
</dbReference>
<feature type="compositionally biased region" description="Polar residues" evidence="8">
    <location>
        <begin position="1"/>
        <end position="11"/>
    </location>
</feature>
<name>A0A6P8FJ95_CLUHA</name>
<dbReference type="SUPFAM" id="SSF51045">
    <property type="entry name" value="WW domain"/>
    <property type="match status" value="1"/>
</dbReference>
<dbReference type="PROSITE" id="PS50238">
    <property type="entry name" value="RHOGAP"/>
    <property type="match status" value="1"/>
</dbReference>
<dbReference type="GO" id="GO:0007165">
    <property type="term" value="P:signal transduction"/>
    <property type="evidence" value="ECO:0007669"/>
    <property type="project" value="InterPro"/>
</dbReference>
<evidence type="ECO:0000256" key="5">
    <source>
        <dbReference type="ARBA" id="ARBA00022990"/>
    </source>
</evidence>
<feature type="compositionally biased region" description="Basic residues" evidence="8">
    <location>
        <begin position="431"/>
        <end position="465"/>
    </location>
</feature>
<evidence type="ECO:0000256" key="3">
    <source>
        <dbReference type="ARBA" id="ARBA00022553"/>
    </source>
</evidence>
<dbReference type="Gene3D" id="1.25.40.530">
    <property type="entry name" value="MyTH4 domain"/>
    <property type="match status" value="1"/>
</dbReference>
<dbReference type="InterPro" id="IPR036020">
    <property type="entry name" value="WW_dom_sf"/>
</dbReference>
<feature type="compositionally biased region" description="Gly residues" evidence="8">
    <location>
        <begin position="171"/>
        <end position="181"/>
    </location>
</feature>
<evidence type="ECO:0000259" key="11">
    <source>
        <dbReference type="PROSITE" id="PS51016"/>
    </source>
</evidence>
<dbReference type="InterPro" id="IPR001202">
    <property type="entry name" value="WW_dom"/>
</dbReference>
<feature type="region of interest" description="Disordered" evidence="8">
    <location>
        <begin position="507"/>
        <end position="551"/>
    </location>
</feature>
<dbReference type="SUPFAM" id="SSF48350">
    <property type="entry name" value="GTPase activation domain, GAP"/>
    <property type="match status" value="1"/>
</dbReference>
<evidence type="ECO:0000256" key="2">
    <source>
        <dbReference type="ARBA" id="ARBA00022468"/>
    </source>
</evidence>
<proteinExistence type="predicted"/>
<feature type="compositionally biased region" description="Low complexity" evidence="8">
    <location>
        <begin position="157"/>
        <end position="170"/>
    </location>
</feature>
<dbReference type="CTD" id="492329"/>
<dbReference type="PANTHER" id="PTHR45876">
    <property type="entry name" value="FI04035P"/>
    <property type="match status" value="1"/>
</dbReference>
<feature type="domain" description="Rho-GAP" evidence="10">
    <location>
        <begin position="1086"/>
        <end position="1274"/>
    </location>
</feature>
<keyword evidence="6" id="KW-0539">Nucleus</keyword>
<dbReference type="Proteomes" id="UP000515152">
    <property type="component" value="Chromosome 5"/>
</dbReference>
<dbReference type="GO" id="GO:0005634">
    <property type="term" value="C:nucleus"/>
    <property type="evidence" value="ECO:0007669"/>
    <property type="project" value="UniProtKB-SubCell"/>
</dbReference>
<evidence type="ECO:0000259" key="9">
    <source>
        <dbReference type="PROSITE" id="PS50020"/>
    </source>
</evidence>
<feature type="compositionally biased region" description="Pro residues" evidence="8">
    <location>
        <begin position="517"/>
        <end position="527"/>
    </location>
</feature>
<keyword evidence="5" id="KW-0007">Acetylation</keyword>
<accession>A0A6P8FJ95</accession>
<keyword evidence="3" id="KW-0597">Phosphoprotein</keyword>
<dbReference type="PANTHER" id="PTHR45876:SF4">
    <property type="entry name" value="RHO GTPASE-ACTIVATING PROTEIN 39"/>
    <property type="match status" value="1"/>
</dbReference>
<dbReference type="GO" id="GO:0005856">
    <property type="term" value="C:cytoskeleton"/>
    <property type="evidence" value="ECO:0007669"/>
    <property type="project" value="InterPro"/>
</dbReference>
<dbReference type="GO" id="GO:0005737">
    <property type="term" value="C:cytoplasm"/>
    <property type="evidence" value="ECO:0007669"/>
    <property type="project" value="TreeGrafter"/>
</dbReference>
<dbReference type="SMART" id="SM00456">
    <property type="entry name" value="WW"/>
    <property type="match status" value="2"/>
</dbReference>
<dbReference type="InterPro" id="IPR038185">
    <property type="entry name" value="MyTH4_dom_sf"/>
</dbReference>
<feature type="region of interest" description="Disordered" evidence="8">
    <location>
        <begin position="293"/>
        <end position="313"/>
    </location>
</feature>
<evidence type="ECO:0000313" key="13">
    <source>
        <dbReference type="RefSeq" id="XP_031423247.1"/>
    </source>
</evidence>
<keyword evidence="4" id="KW-0677">Repeat</keyword>
<evidence type="ECO:0000259" key="10">
    <source>
        <dbReference type="PROSITE" id="PS50238"/>
    </source>
</evidence>
<dbReference type="PROSITE" id="PS50020">
    <property type="entry name" value="WW_DOMAIN_2"/>
    <property type="match status" value="1"/>
</dbReference>
<dbReference type="InterPro" id="IPR000198">
    <property type="entry name" value="RhoGAP_dom"/>
</dbReference>
<feature type="compositionally biased region" description="Polar residues" evidence="8">
    <location>
        <begin position="755"/>
        <end position="765"/>
    </location>
</feature>
<dbReference type="FunFam" id="2.20.70.10:FF:000022">
    <property type="entry name" value="Rho GTPase activating protein 39"/>
    <property type="match status" value="1"/>
</dbReference>
<dbReference type="Pfam" id="PF00620">
    <property type="entry name" value="RhoGAP"/>
    <property type="match status" value="1"/>
</dbReference>
<organism evidence="12 13">
    <name type="scientific">Clupea harengus</name>
    <name type="common">Atlantic herring</name>
    <dbReference type="NCBI Taxonomy" id="7950"/>
    <lineage>
        <taxon>Eukaryota</taxon>
        <taxon>Metazoa</taxon>
        <taxon>Chordata</taxon>
        <taxon>Craniata</taxon>
        <taxon>Vertebrata</taxon>
        <taxon>Euteleostomi</taxon>
        <taxon>Actinopterygii</taxon>
        <taxon>Neopterygii</taxon>
        <taxon>Teleostei</taxon>
        <taxon>Clupei</taxon>
        <taxon>Clupeiformes</taxon>
        <taxon>Clupeoidei</taxon>
        <taxon>Clupeidae</taxon>
        <taxon>Clupea</taxon>
    </lineage>
</organism>
<feature type="region of interest" description="Disordered" evidence="8">
    <location>
        <begin position="423"/>
        <end position="494"/>
    </location>
</feature>
<dbReference type="FunFam" id="1.10.555.10:FF:000011">
    <property type="entry name" value="Rho GTPase-activating protein 39"/>
    <property type="match status" value="1"/>
</dbReference>
<feature type="domain" description="MyTH4" evidence="11">
    <location>
        <begin position="877"/>
        <end position="1039"/>
    </location>
</feature>
<dbReference type="AlphaFoldDB" id="A0A6P8FJ95"/>
<feature type="region of interest" description="Disordered" evidence="8">
    <location>
        <begin position="1015"/>
        <end position="1035"/>
    </location>
</feature>
<reference evidence="13" key="1">
    <citation type="submission" date="2025-08" db="UniProtKB">
        <authorList>
            <consortium name="RefSeq"/>
        </authorList>
    </citation>
    <scope>IDENTIFICATION</scope>
</reference>
<feature type="region of interest" description="Disordered" evidence="8">
    <location>
        <begin position="755"/>
        <end position="824"/>
    </location>
</feature>
<feature type="domain" description="WW" evidence="9">
    <location>
        <begin position="105"/>
        <end position="132"/>
    </location>
</feature>
<dbReference type="GO" id="GO:0005096">
    <property type="term" value="F:GTPase activator activity"/>
    <property type="evidence" value="ECO:0007669"/>
    <property type="project" value="UniProtKB-KW"/>
</dbReference>
<feature type="compositionally biased region" description="Basic and acidic residues" evidence="8">
    <location>
        <begin position="780"/>
        <end position="790"/>
    </location>
</feature>
<dbReference type="GeneID" id="105912141"/>
<dbReference type="CDD" id="cd04389">
    <property type="entry name" value="RhoGAP_KIAA1688"/>
    <property type="match status" value="1"/>
</dbReference>
<dbReference type="PROSITE" id="PS51016">
    <property type="entry name" value="MYTH4"/>
    <property type="match status" value="1"/>
</dbReference>
<feature type="compositionally biased region" description="Pro residues" evidence="8">
    <location>
        <begin position="583"/>
        <end position="592"/>
    </location>
</feature>
<dbReference type="Gene3D" id="1.10.555.10">
    <property type="entry name" value="Rho GTPase activation protein"/>
    <property type="match status" value="1"/>
</dbReference>
<feature type="compositionally biased region" description="Basic and acidic residues" evidence="8">
    <location>
        <begin position="245"/>
        <end position="255"/>
    </location>
</feature>
<dbReference type="Gene3D" id="2.20.70.10">
    <property type="match status" value="1"/>
</dbReference>